<organism evidence="1">
    <name type="scientific">Anopheles darlingi</name>
    <name type="common">Mosquito</name>
    <dbReference type="NCBI Taxonomy" id="43151"/>
    <lineage>
        <taxon>Eukaryota</taxon>
        <taxon>Metazoa</taxon>
        <taxon>Ecdysozoa</taxon>
        <taxon>Arthropoda</taxon>
        <taxon>Hexapoda</taxon>
        <taxon>Insecta</taxon>
        <taxon>Pterygota</taxon>
        <taxon>Neoptera</taxon>
        <taxon>Endopterygota</taxon>
        <taxon>Diptera</taxon>
        <taxon>Nematocera</taxon>
        <taxon>Culicoidea</taxon>
        <taxon>Culicidae</taxon>
        <taxon>Anophelinae</taxon>
        <taxon>Anopheles</taxon>
    </lineage>
</organism>
<dbReference type="AlphaFoldDB" id="A0A2M4D1D0"/>
<proteinExistence type="predicted"/>
<sequence>MGEPTPLLILTTTVLTCGSHHPMAHGGSFSLSPLLRCSSGKLLTYQIVQVQVEPMKVHRKAFSRANTNGSRPPRRHQTVPGISCTAWPVAVG</sequence>
<evidence type="ECO:0000313" key="1">
    <source>
        <dbReference type="EMBL" id="MBW71356.1"/>
    </source>
</evidence>
<protein>
    <submittedName>
        <fullName evidence="1">Putative secreted protein</fullName>
    </submittedName>
</protein>
<reference evidence="1" key="1">
    <citation type="submission" date="2018-01" db="EMBL/GenBank/DDBJ databases">
        <title>An insight into the sialome of Amazonian anophelines.</title>
        <authorList>
            <person name="Ribeiro J.M."/>
            <person name="Scarpassa V."/>
            <person name="Calvo E."/>
        </authorList>
    </citation>
    <scope>NUCLEOTIDE SEQUENCE</scope>
</reference>
<dbReference type="EMBL" id="GGFL01007178">
    <property type="protein sequence ID" value="MBW71356.1"/>
    <property type="molecule type" value="Transcribed_RNA"/>
</dbReference>
<name>A0A2M4D1D0_ANODA</name>
<accession>A0A2M4D1D0</accession>